<accession>A0A6V8HFT8</accession>
<dbReference type="EMBL" id="DF933837">
    <property type="protein sequence ID" value="GAM40787.1"/>
    <property type="molecule type" value="Genomic_DNA"/>
</dbReference>
<organism evidence="1 2">
    <name type="scientific">Talaromyces pinophilus</name>
    <name type="common">Penicillium pinophilum</name>
    <dbReference type="NCBI Taxonomy" id="128442"/>
    <lineage>
        <taxon>Eukaryota</taxon>
        <taxon>Fungi</taxon>
        <taxon>Dikarya</taxon>
        <taxon>Ascomycota</taxon>
        <taxon>Pezizomycotina</taxon>
        <taxon>Eurotiomycetes</taxon>
        <taxon>Eurotiomycetidae</taxon>
        <taxon>Eurotiales</taxon>
        <taxon>Trichocomaceae</taxon>
        <taxon>Talaromyces</taxon>
        <taxon>Talaromyces sect. Talaromyces</taxon>
    </lineage>
</organism>
<evidence type="ECO:0000313" key="2">
    <source>
        <dbReference type="Proteomes" id="UP000053095"/>
    </source>
</evidence>
<proteinExistence type="predicted"/>
<gene>
    <name evidence="1" type="ORF">TCE0_041r13402</name>
</gene>
<sequence>MVQFSEETKERISKVIEVSRIAVHYVLKWLPPLHSLSRYEHFNKPTIIIISIANITPGYTYSEPKPTLFKYIPRPVD</sequence>
<protein>
    <submittedName>
        <fullName evidence="1">Uncharacterized protein</fullName>
    </submittedName>
</protein>
<reference evidence="2" key="1">
    <citation type="journal article" date="2015" name="Genome Announc.">
        <title>Draft genome sequence of Talaromyces cellulolyticus strain Y-94, a source of lignocellulosic biomass-degrading enzymes.</title>
        <authorList>
            <person name="Fujii T."/>
            <person name="Koike H."/>
            <person name="Sawayama S."/>
            <person name="Yano S."/>
            <person name="Inoue H."/>
        </authorList>
    </citation>
    <scope>NUCLEOTIDE SEQUENCE [LARGE SCALE GENOMIC DNA]</scope>
    <source>
        <strain evidence="2">Y-94</strain>
    </source>
</reference>
<dbReference type="Proteomes" id="UP000053095">
    <property type="component" value="Unassembled WGS sequence"/>
</dbReference>
<keyword evidence="2" id="KW-1185">Reference proteome</keyword>
<evidence type="ECO:0000313" key="1">
    <source>
        <dbReference type="EMBL" id="GAM40787.1"/>
    </source>
</evidence>
<comment type="caution">
    <text evidence="1">The sequence shown here is derived from an EMBL/GenBank/DDBJ whole genome shotgun (WGS) entry which is preliminary data.</text>
</comment>
<dbReference type="AlphaFoldDB" id="A0A6V8HFT8"/>
<name>A0A6V8HFT8_TALPI</name>